<comment type="caution">
    <text evidence="1">The sequence shown here is derived from an EMBL/GenBank/DDBJ whole genome shotgun (WGS) entry which is preliminary data.</text>
</comment>
<dbReference type="EMBL" id="JACJVN010000006">
    <property type="protein sequence ID" value="MBB6675895.1"/>
    <property type="molecule type" value="Genomic_DNA"/>
</dbReference>
<dbReference type="Proteomes" id="UP000574133">
    <property type="component" value="Unassembled WGS sequence"/>
</dbReference>
<proteinExistence type="predicted"/>
<evidence type="ECO:0000313" key="1">
    <source>
        <dbReference type="EMBL" id="MBB6675895.1"/>
    </source>
</evidence>
<dbReference type="AlphaFoldDB" id="A0A841T7G4"/>
<protein>
    <submittedName>
        <fullName evidence="1">Uncharacterized protein</fullName>
    </submittedName>
</protein>
<gene>
    <name evidence="1" type="ORF">H4Q31_00980</name>
</gene>
<keyword evidence="2" id="KW-1185">Reference proteome</keyword>
<sequence>MAIPLRIQGYRRPSRPKRKRERVYDGIVPLTSRETELFVHPLYVRQQYNRPDGRLDVYMAGVYYGTVMMDFKYRPRHNFWEKDRINTIARTREMNQLIAYSDSRSNFLYGEDRPSSAAFQRLSPVAEVWALYPVKEGREERPTSSPDHSLRLIPLSPGGDNEHVVQEFERVLKQLLQDSAGFIEGLPKIGF</sequence>
<evidence type="ECO:0000313" key="2">
    <source>
        <dbReference type="Proteomes" id="UP000574133"/>
    </source>
</evidence>
<name>A0A841T7G4_9BACL</name>
<dbReference type="RefSeq" id="WP_185177202.1">
    <property type="nucleotide sequence ID" value="NZ_CBCSEP010000014.1"/>
</dbReference>
<reference evidence="1 2" key="1">
    <citation type="submission" date="2020-08" db="EMBL/GenBank/DDBJ databases">
        <title>Cohnella phylogeny.</title>
        <authorList>
            <person name="Dunlap C."/>
        </authorList>
    </citation>
    <scope>NUCLEOTIDE SEQUENCE [LARGE SCALE GENOMIC DNA]</scope>
    <source>
        <strain evidence="1 2">DSM 103658</strain>
    </source>
</reference>
<accession>A0A841T7G4</accession>
<organism evidence="1 2">
    <name type="scientific">Cohnella lubricantis</name>
    <dbReference type="NCBI Taxonomy" id="2163172"/>
    <lineage>
        <taxon>Bacteria</taxon>
        <taxon>Bacillati</taxon>
        <taxon>Bacillota</taxon>
        <taxon>Bacilli</taxon>
        <taxon>Bacillales</taxon>
        <taxon>Paenibacillaceae</taxon>
        <taxon>Cohnella</taxon>
    </lineage>
</organism>